<sequence length="285" mass="30336">MSPHRTLTAACLAIAPLFAGCLGSDASTEALEITAEHEVDLSFSTYYTARRDVRRCAYPQCGGFFISAVNQEKTTCADGTTAEECYVADLQFSSLLRLAGVEGVVRESIGLQRETTRAVLYGDLFPGTSGLGTLSLRFAWVALETAELKGSFYRVLHNGVVCVAAPCPSFDQEYLNSGTARTFHEVHLREIPGAGRDEFDSGTALFSSLGMILTGQNVVIEDYGPAGDAVVFRANQGFLPVIMPSIRGLRAPAEPPVFDRGFRSGIEGGEGGEGGSGGIRNTSTQ</sequence>
<feature type="compositionally biased region" description="Gly residues" evidence="1">
    <location>
        <begin position="266"/>
        <end position="278"/>
    </location>
</feature>
<evidence type="ECO:0000313" key="4">
    <source>
        <dbReference type="EMBL" id="MRG95893.1"/>
    </source>
</evidence>
<accession>A0A6N7PV75</accession>
<dbReference type="Proteomes" id="UP000440224">
    <property type="component" value="Unassembled WGS sequence"/>
</dbReference>
<dbReference type="Pfam" id="PF20533">
    <property type="entry name" value="DUF6748"/>
    <property type="match status" value="1"/>
</dbReference>
<dbReference type="InterPro" id="IPR046636">
    <property type="entry name" value="DUF6748"/>
</dbReference>
<name>A0A6N7PV75_9BACT</name>
<feature type="signal peptide" evidence="2">
    <location>
        <begin position="1"/>
        <end position="19"/>
    </location>
</feature>
<evidence type="ECO:0000256" key="2">
    <source>
        <dbReference type="SAM" id="SignalP"/>
    </source>
</evidence>
<feature type="domain" description="DUF6748" evidence="3">
    <location>
        <begin position="45"/>
        <end position="241"/>
    </location>
</feature>
<reference evidence="4 5" key="1">
    <citation type="submission" date="2019-10" db="EMBL/GenBank/DDBJ databases">
        <title>A soil myxobacterium in the family Polyangiaceae.</title>
        <authorList>
            <person name="Li Y."/>
            <person name="Wang J."/>
        </authorList>
    </citation>
    <scope>NUCLEOTIDE SEQUENCE [LARGE SCALE GENOMIC DNA]</scope>
    <source>
        <strain evidence="4 5">DSM 14734</strain>
    </source>
</reference>
<dbReference type="OrthoDB" id="5502365at2"/>
<keyword evidence="5" id="KW-1185">Reference proteome</keyword>
<dbReference type="PROSITE" id="PS51257">
    <property type="entry name" value="PROKAR_LIPOPROTEIN"/>
    <property type="match status" value="1"/>
</dbReference>
<dbReference type="EMBL" id="WJIE01000009">
    <property type="protein sequence ID" value="MRG95893.1"/>
    <property type="molecule type" value="Genomic_DNA"/>
</dbReference>
<feature type="chain" id="PRO_5027089063" description="DUF6748 domain-containing protein" evidence="2">
    <location>
        <begin position="20"/>
        <end position="285"/>
    </location>
</feature>
<evidence type="ECO:0000313" key="5">
    <source>
        <dbReference type="Proteomes" id="UP000440224"/>
    </source>
</evidence>
<evidence type="ECO:0000256" key="1">
    <source>
        <dbReference type="SAM" id="MobiDB-lite"/>
    </source>
</evidence>
<organism evidence="4 5">
    <name type="scientific">Polyangium spumosum</name>
    <dbReference type="NCBI Taxonomy" id="889282"/>
    <lineage>
        <taxon>Bacteria</taxon>
        <taxon>Pseudomonadati</taxon>
        <taxon>Myxococcota</taxon>
        <taxon>Polyangia</taxon>
        <taxon>Polyangiales</taxon>
        <taxon>Polyangiaceae</taxon>
        <taxon>Polyangium</taxon>
    </lineage>
</organism>
<dbReference type="AlphaFoldDB" id="A0A6N7PV75"/>
<dbReference type="RefSeq" id="WP_153822704.1">
    <property type="nucleotide sequence ID" value="NZ_WJIE01000009.1"/>
</dbReference>
<comment type="caution">
    <text evidence="4">The sequence shown here is derived from an EMBL/GenBank/DDBJ whole genome shotgun (WGS) entry which is preliminary data.</text>
</comment>
<evidence type="ECO:0000259" key="3">
    <source>
        <dbReference type="Pfam" id="PF20533"/>
    </source>
</evidence>
<feature type="region of interest" description="Disordered" evidence="1">
    <location>
        <begin position="263"/>
        <end position="285"/>
    </location>
</feature>
<gene>
    <name evidence="4" type="ORF">GF068_28820</name>
</gene>
<keyword evidence="2" id="KW-0732">Signal</keyword>
<proteinExistence type="predicted"/>
<protein>
    <recommendedName>
        <fullName evidence="3">DUF6748 domain-containing protein</fullName>
    </recommendedName>
</protein>